<evidence type="ECO:0000313" key="10">
    <source>
        <dbReference type="EMBL" id="HHP67480.1"/>
    </source>
</evidence>
<dbReference type="GO" id="GO:0016829">
    <property type="term" value="F:lyase activity"/>
    <property type="evidence" value="ECO:0007669"/>
    <property type="project" value="UniProtKB-KW"/>
</dbReference>
<sequence length="387" mass="43079">MFLTREQERMLNGDYGWAVAKAMAIIVKTGEVLGASRLVEISHAHVSGVSYTNILDPGLDFVRRLFLSGGKARVYTTINPGCVDYSGLSSLIDGSFNEKQAVIDESLIRMGFKPVFTCIPYFHRPPSQGEFLAWGESSAVAVANSYYGASSNREGGPLALAAALTGYTYYAGLHIPENRVARVVVRVDPSASRNPGALGLWIGENIREIPLLKGFNPPLWDLKIMLAASAASGSHAFIAVEKITPRGFYKVDPLEKVEVEWRDLEKYIGLEPSGGSVLGYLGCPHLHPWEFHLVYEYVKRRGRLPGRNRLLLTIPIEVYERYRDKVLYLRSLGVDVAAGTCPVVSRLTRRFDHLVTNSGKAVFYLSKQLKINYYLTETRRVLEIVYA</sequence>
<reference evidence="10" key="1">
    <citation type="journal article" date="2020" name="mSystems">
        <title>Genome- and Community-Level Interaction Insights into Carbon Utilization and Element Cycling Functions of Hydrothermarchaeota in Hydrothermal Sediment.</title>
        <authorList>
            <person name="Zhou Z."/>
            <person name="Liu Y."/>
            <person name="Xu W."/>
            <person name="Pan J."/>
            <person name="Luo Z.H."/>
            <person name="Li M."/>
        </authorList>
    </citation>
    <scope>NUCLEOTIDE SEQUENCE [LARGE SCALE GENOMIC DNA]</scope>
    <source>
        <strain evidence="10">SpSt-110</strain>
    </source>
</reference>
<comment type="catalytic activity">
    <reaction evidence="3">
        <text>(R)-5-phosphomevalonate = (2E)-3-methyl-5-phosphooxypent-2-enoate + H2O</text>
        <dbReference type="Rhea" id="RHEA:78975"/>
        <dbReference type="ChEBI" id="CHEBI:15377"/>
        <dbReference type="ChEBI" id="CHEBI:58146"/>
        <dbReference type="ChEBI" id="CHEBI:229665"/>
        <dbReference type="EC" id="4.2.1.182"/>
    </reaction>
    <physiologicalReaction direction="left-to-right" evidence="3">
        <dbReference type="Rhea" id="RHEA:78976"/>
    </physiologicalReaction>
</comment>
<feature type="domain" description="Phosphomevalonate dehydratase large subunit-like" evidence="9">
    <location>
        <begin position="1"/>
        <end position="382"/>
    </location>
</feature>
<evidence type="ECO:0000256" key="4">
    <source>
        <dbReference type="ARBA" id="ARBA00045299"/>
    </source>
</evidence>
<comment type="similarity">
    <text evidence="5">Belongs to the AcnX type II large subunit family.</text>
</comment>
<evidence type="ECO:0000256" key="3">
    <source>
        <dbReference type="ARBA" id="ARBA00045120"/>
    </source>
</evidence>
<dbReference type="EC" id="4.2.1.182" evidence="7"/>
<dbReference type="EMBL" id="DRYK01000026">
    <property type="protein sequence ID" value="HHP67480.1"/>
    <property type="molecule type" value="Genomic_DNA"/>
</dbReference>
<name>A0A7J3XXT0_9CREN</name>
<dbReference type="InterPro" id="IPR007506">
    <property type="entry name" value="PMDh-L-like_dom"/>
</dbReference>
<proteinExistence type="inferred from homology"/>
<protein>
    <recommendedName>
        <fullName evidence="8">Phosphomevalonate dehydratase large subunit</fullName>
        <ecNumber evidence="7">4.2.1.182</ecNumber>
    </recommendedName>
</protein>
<evidence type="ECO:0000256" key="6">
    <source>
        <dbReference type="ARBA" id="ARBA00046520"/>
    </source>
</evidence>
<evidence type="ECO:0000256" key="8">
    <source>
        <dbReference type="ARBA" id="ARBA00047196"/>
    </source>
</evidence>
<accession>A0A7J3XXT0</accession>
<comment type="caution">
    <text evidence="10">The sequence shown here is derived from an EMBL/GenBank/DDBJ whole genome shotgun (WGS) entry which is preliminary data.</text>
</comment>
<comment type="function">
    <text evidence="4">Component of a hydro-lyase that catalyzes the dehydration of mevalonate 5-phosphate (MVA5P) to form trans-anhydromevalonate 5-phosphate (tAHMP). Involved in the archaeal mevalonate (MVA) pathway, which provides fundamental precursors for isoprenoid biosynthesis, such as isopentenyl diphosphate (IPP) and dimethylallyl diphosphate (DMAPP).</text>
</comment>
<dbReference type="PANTHER" id="PTHR36577">
    <property type="entry name" value="DUF521 DOMAIN PROTEIN (AFU_ORTHOLOGUE AFUA_6G00490)"/>
    <property type="match status" value="1"/>
</dbReference>
<organism evidence="10">
    <name type="scientific">Thermogladius calderae</name>
    <dbReference type="NCBI Taxonomy" id="1200300"/>
    <lineage>
        <taxon>Archaea</taxon>
        <taxon>Thermoproteota</taxon>
        <taxon>Thermoprotei</taxon>
        <taxon>Desulfurococcales</taxon>
        <taxon>Desulfurococcaceae</taxon>
        <taxon>Thermogladius</taxon>
    </lineage>
</organism>
<keyword evidence="1" id="KW-0408">Iron</keyword>
<evidence type="ECO:0000256" key="2">
    <source>
        <dbReference type="ARBA" id="ARBA00023239"/>
    </source>
</evidence>
<gene>
    <name evidence="10" type="ORF">ENM60_01600</name>
</gene>
<evidence type="ECO:0000259" key="9">
    <source>
        <dbReference type="Pfam" id="PF04412"/>
    </source>
</evidence>
<dbReference type="Pfam" id="PF04412">
    <property type="entry name" value="AcnX"/>
    <property type="match status" value="1"/>
</dbReference>
<dbReference type="AlphaFoldDB" id="A0A7J3XXT0"/>
<evidence type="ECO:0000256" key="7">
    <source>
        <dbReference type="ARBA" id="ARBA00047176"/>
    </source>
</evidence>
<keyword evidence="2" id="KW-0456">Lyase</keyword>
<dbReference type="PANTHER" id="PTHR36577:SF3">
    <property type="entry name" value="DUF521 DOMAIN PROTEIN (AFU_ORTHOLOGUE AFUA_6G00490)"/>
    <property type="match status" value="1"/>
</dbReference>
<evidence type="ECO:0000256" key="5">
    <source>
        <dbReference type="ARBA" id="ARBA00046333"/>
    </source>
</evidence>
<evidence type="ECO:0000256" key="1">
    <source>
        <dbReference type="ARBA" id="ARBA00023004"/>
    </source>
</evidence>
<comment type="subunit">
    <text evidence="6">Heterodimer composed of a large subunit (PMDh-L) and a small subunit (PMDh-S).</text>
</comment>